<dbReference type="CDD" id="cd05483">
    <property type="entry name" value="retropepsin_like_bacteria"/>
    <property type="match status" value="1"/>
</dbReference>
<evidence type="ECO:0000313" key="3">
    <source>
        <dbReference type="EMBL" id="SFJ31771.1"/>
    </source>
</evidence>
<dbReference type="SUPFAM" id="SSF50630">
    <property type="entry name" value="Acid proteases"/>
    <property type="match status" value="1"/>
</dbReference>
<reference evidence="4" key="1">
    <citation type="submission" date="2016-10" db="EMBL/GenBank/DDBJ databases">
        <authorList>
            <person name="Varghese N."/>
            <person name="Submissions S."/>
        </authorList>
    </citation>
    <scope>NUCLEOTIDE SEQUENCE [LARGE SCALE GENOMIC DNA]</scope>
    <source>
        <strain evidence="4">DSM 26348</strain>
    </source>
</reference>
<evidence type="ECO:0000256" key="1">
    <source>
        <dbReference type="SAM" id="Coils"/>
    </source>
</evidence>
<dbReference type="SUPFAM" id="SSF103657">
    <property type="entry name" value="BAR/IMD domain-like"/>
    <property type="match status" value="1"/>
</dbReference>
<protein>
    <submittedName>
        <fullName evidence="3">Aspartyl protease family protein</fullName>
    </submittedName>
</protein>
<evidence type="ECO:0000313" key="4">
    <source>
        <dbReference type="Proteomes" id="UP000199518"/>
    </source>
</evidence>
<dbReference type="Proteomes" id="UP000199518">
    <property type="component" value="Unassembled WGS sequence"/>
</dbReference>
<dbReference type="GO" id="GO:0008233">
    <property type="term" value="F:peptidase activity"/>
    <property type="evidence" value="ECO:0007669"/>
    <property type="project" value="UniProtKB-KW"/>
</dbReference>
<dbReference type="Gene3D" id="2.40.70.10">
    <property type="entry name" value="Acid Proteases"/>
    <property type="match status" value="1"/>
</dbReference>
<dbReference type="NCBIfam" id="TIGR02281">
    <property type="entry name" value="clan_AA_DTGA"/>
    <property type="match status" value="1"/>
</dbReference>
<dbReference type="AlphaFoldDB" id="A0A1I3QEH9"/>
<keyword evidence="1" id="KW-0175">Coiled coil</keyword>
<dbReference type="STRING" id="1576369.SAMN05421753_11847"/>
<feature type="chain" id="PRO_5011658781" evidence="2">
    <location>
        <begin position="29"/>
        <end position="361"/>
    </location>
</feature>
<keyword evidence="3" id="KW-0645">Protease</keyword>
<feature type="coiled-coil region" evidence="1">
    <location>
        <begin position="65"/>
        <end position="143"/>
    </location>
</feature>
<sequence length="361" mass="39460">MRMTGRQANGAGFLSFLMLCFCASSALAQTEAELKKQLSAQGVTVVSNRAYLAAEGDLTKDLKEVSRMRRELVNATKTYHSLRAQIDEAEEVMTRMQNDSVQLNSQLANVSDTFTNNRLVGAINALQSQIVVVQAQKKKLDEQETETRAKASDAREAYLTHVLEMRTLADELEEKYAAIPEETTALLEQYNVAAKTTLTLAASPSFQQNLKKLTEAEASILSEAVPLRGESNTFHVDATINGKHRKEFTVDSGASMICLPYAVAKEFGVEPTPQDPVIALILADGGQVNAQLIKLASVRVGKFTINDVECAVLGPEAINAEPILGMSFLNNFKFEINAATSTLSMTQIDTPEANVTPRRKR</sequence>
<keyword evidence="3" id="KW-0378">Hydrolase</keyword>
<dbReference type="InterPro" id="IPR021109">
    <property type="entry name" value="Peptidase_aspartic_dom_sf"/>
</dbReference>
<gene>
    <name evidence="3" type="ORF">SAMN05421753_11847</name>
</gene>
<accession>A0A1I3QEH9</accession>
<dbReference type="InterPro" id="IPR011969">
    <property type="entry name" value="Clan_AA_Asp_peptidase_C"/>
</dbReference>
<keyword evidence="2" id="KW-0732">Signal</keyword>
<dbReference type="GO" id="GO:0006508">
    <property type="term" value="P:proteolysis"/>
    <property type="evidence" value="ECO:0007669"/>
    <property type="project" value="UniProtKB-KW"/>
</dbReference>
<dbReference type="OrthoDB" id="268997at2"/>
<keyword evidence="4" id="KW-1185">Reference proteome</keyword>
<name>A0A1I3QEH9_9PLAN</name>
<feature type="signal peptide" evidence="2">
    <location>
        <begin position="1"/>
        <end position="28"/>
    </location>
</feature>
<dbReference type="EMBL" id="FOQD01000018">
    <property type="protein sequence ID" value="SFJ31771.1"/>
    <property type="molecule type" value="Genomic_DNA"/>
</dbReference>
<dbReference type="Gene3D" id="1.10.287.1490">
    <property type="match status" value="1"/>
</dbReference>
<evidence type="ECO:0000256" key="2">
    <source>
        <dbReference type="SAM" id="SignalP"/>
    </source>
</evidence>
<dbReference type="InterPro" id="IPR034122">
    <property type="entry name" value="Retropepsin-like_bacterial"/>
</dbReference>
<organism evidence="3 4">
    <name type="scientific">Planctomicrobium piriforme</name>
    <dbReference type="NCBI Taxonomy" id="1576369"/>
    <lineage>
        <taxon>Bacteria</taxon>
        <taxon>Pseudomonadati</taxon>
        <taxon>Planctomycetota</taxon>
        <taxon>Planctomycetia</taxon>
        <taxon>Planctomycetales</taxon>
        <taxon>Planctomycetaceae</taxon>
        <taxon>Planctomicrobium</taxon>
    </lineage>
</organism>
<dbReference type="InterPro" id="IPR027267">
    <property type="entry name" value="AH/BAR_dom_sf"/>
</dbReference>
<proteinExistence type="predicted"/>
<dbReference type="Pfam" id="PF13975">
    <property type="entry name" value="gag-asp_proteas"/>
    <property type="match status" value="1"/>
</dbReference>